<organism evidence="2">
    <name type="scientific">Castor canadensis</name>
    <name type="common">American beaver</name>
    <dbReference type="NCBI Taxonomy" id="51338"/>
    <lineage>
        <taxon>Eukaryota</taxon>
        <taxon>Metazoa</taxon>
        <taxon>Chordata</taxon>
        <taxon>Craniata</taxon>
        <taxon>Vertebrata</taxon>
        <taxon>Euteleostomi</taxon>
        <taxon>Mammalia</taxon>
        <taxon>Eutheria</taxon>
        <taxon>Euarchontoglires</taxon>
        <taxon>Glires</taxon>
        <taxon>Rodentia</taxon>
        <taxon>Castorimorpha</taxon>
        <taxon>Castoridae</taxon>
        <taxon>Castor</taxon>
    </lineage>
</organism>
<evidence type="ECO:0000256" key="1">
    <source>
        <dbReference type="SAM" id="MobiDB-lite"/>
    </source>
</evidence>
<dbReference type="GO" id="GO:0005730">
    <property type="term" value="C:nucleolus"/>
    <property type="evidence" value="ECO:0007669"/>
    <property type="project" value="TreeGrafter"/>
</dbReference>
<feature type="compositionally biased region" description="Basic and acidic residues" evidence="1">
    <location>
        <begin position="91"/>
        <end position="113"/>
    </location>
</feature>
<dbReference type="GO" id="GO:0006417">
    <property type="term" value="P:regulation of translation"/>
    <property type="evidence" value="ECO:0007669"/>
    <property type="project" value="TreeGrafter"/>
</dbReference>
<feature type="compositionally biased region" description="Polar residues" evidence="1">
    <location>
        <begin position="25"/>
        <end position="35"/>
    </location>
</feature>
<feature type="compositionally biased region" description="Basic residues" evidence="1">
    <location>
        <begin position="1"/>
        <end position="11"/>
    </location>
</feature>
<dbReference type="AlphaFoldDB" id="A0A8B7UCH5"/>
<dbReference type="KEGG" id="ccan:109684998"/>
<dbReference type="InterPro" id="IPR040059">
    <property type="entry name" value="PUM3"/>
</dbReference>
<dbReference type="PANTHER" id="PTHR13389:SF0">
    <property type="entry name" value="PUMILIO HOMOLOG 3"/>
    <property type="match status" value="1"/>
</dbReference>
<reference evidence="2" key="1">
    <citation type="submission" date="2025-08" db="UniProtKB">
        <authorList>
            <consortium name="RefSeq"/>
        </authorList>
    </citation>
    <scope>IDENTIFICATION</scope>
    <source>
        <tissue evidence="2">Leukocyte</tissue>
    </source>
</reference>
<gene>
    <name evidence="2" type="primary">LOC109684998</name>
</gene>
<proteinExistence type="predicted"/>
<feature type="compositionally biased region" description="Basic residues" evidence="1">
    <location>
        <begin position="60"/>
        <end position="69"/>
    </location>
</feature>
<evidence type="ECO:0000313" key="2">
    <source>
        <dbReference type="RefSeq" id="XP_020017241.1"/>
    </source>
</evidence>
<name>A0A8B7UCH5_CASCN</name>
<feature type="region of interest" description="Disordered" evidence="1">
    <location>
        <begin position="1"/>
        <end position="113"/>
    </location>
</feature>
<dbReference type="PANTHER" id="PTHR13389">
    <property type="entry name" value="PUMILIO HOMOLOG 3"/>
    <property type="match status" value="1"/>
</dbReference>
<dbReference type="RefSeq" id="XP_020017241.1">
    <property type="nucleotide sequence ID" value="XM_020161652.1"/>
</dbReference>
<accession>A0A8B7UCH5</accession>
<dbReference type="GO" id="GO:0003729">
    <property type="term" value="F:mRNA binding"/>
    <property type="evidence" value="ECO:0007669"/>
    <property type="project" value="TreeGrafter"/>
</dbReference>
<dbReference type="OrthoDB" id="497380at2759"/>
<sequence length="211" mass="24564">MMEVKGKKKFTGKNTKLSQEKNRFYKNSDSSSSKTFPRKVVKEGGTKITSKNFEKGATKPGKKGIKQFKNKQQGDKGLKNKLQLANKKRKFQPDSKSDESAAKKPKWDDFKKKKKELKQSRQLSDKTNYDIVVRAKQIWEILRRKDCDKEKRVKLMSDLQKLIQGKIKTVSRVFVFSQAKNTVFDCNPLSHEVTKFQIVQHYIFELDILIV</sequence>
<protein>
    <submittedName>
        <fullName evidence="2">Pumilio homolog 3-like</fullName>
    </submittedName>
</protein>